<dbReference type="RefSeq" id="WP_083361717.1">
    <property type="nucleotide sequence ID" value="NZ_FNGY01000002.1"/>
</dbReference>
<organism evidence="3 4">
    <name type="scientific">Pedobacter steynii</name>
    <dbReference type="NCBI Taxonomy" id="430522"/>
    <lineage>
        <taxon>Bacteria</taxon>
        <taxon>Pseudomonadati</taxon>
        <taxon>Bacteroidota</taxon>
        <taxon>Sphingobacteriia</taxon>
        <taxon>Sphingobacteriales</taxon>
        <taxon>Sphingobacteriaceae</taxon>
        <taxon>Pedobacter</taxon>
    </lineage>
</organism>
<dbReference type="InterPro" id="IPR023996">
    <property type="entry name" value="TonB-dep_OMP_SusC/RagA"/>
</dbReference>
<reference evidence="4" key="1">
    <citation type="submission" date="2016-10" db="EMBL/GenBank/DDBJ databases">
        <authorList>
            <person name="Varghese N."/>
            <person name="Submissions S."/>
        </authorList>
    </citation>
    <scope>NUCLEOTIDE SEQUENCE [LARGE SCALE GENOMIC DNA]</scope>
    <source>
        <strain evidence="4">DSM 19110</strain>
    </source>
</reference>
<dbReference type="Proteomes" id="UP000183200">
    <property type="component" value="Unassembled WGS sequence"/>
</dbReference>
<evidence type="ECO:0000259" key="2">
    <source>
        <dbReference type="Pfam" id="PF07715"/>
    </source>
</evidence>
<dbReference type="SUPFAM" id="SSF56935">
    <property type="entry name" value="Porins"/>
    <property type="match status" value="1"/>
</dbReference>
<proteinExistence type="inferred from homology"/>
<dbReference type="SUPFAM" id="SSF49464">
    <property type="entry name" value="Carboxypeptidase regulatory domain-like"/>
    <property type="match status" value="1"/>
</dbReference>
<dbReference type="Pfam" id="PF13715">
    <property type="entry name" value="CarbopepD_reg_2"/>
    <property type="match status" value="1"/>
</dbReference>
<accession>A0A1G9NR59</accession>
<gene>
    <name evidence="3" type="ORF">SAMN05421820_102419</name>
</gene>
<comment type="similarity">
    <text evidence="1">Belongs to the TonB-dependent receptor family.</text>
</comment>
<evidence type="ECO:0000256" key="1">
    <source>
        <dbReference type="PROSITE-ProRule" id="PRU01360"/>
    </source>
</evidence>
<dbReference type="AlphaFoldDB" id="A0A1G9NR59"/>
<feature type="domain" description="TonB-dependent receptor plug" evidence="2">
    <location>
        <begin position="228"/>
        <end position="336"/>
    </location>
</feature>
<dbReference type="InterPro" id="IPR037066">
    <property type="entry name" value="Plug_dom_sf"/>
</dbReference>
<dbReference type="InterPro" id="IPR008969">
    <property type="entry name" value="CarboxyPept-like_regulatory"/>
</dbReference>
<keyword evidence="4" id="KW-1185">Reference proteome</keyword>
<dbReference type="Gene3D" id="2.170.130.10">
    <property type="entry name" value="TonB-dependent receptor, plug domain"/>
    <property type="match status" value="1"/>
</dbReference>
<keyword evidence="1" id="KW-0472">Membrane</keyword>
<dbReference type="NCBIfam" id="TIGR04057">
    <property type="entry name" value="SusC_RagA_signa"/>
    <property type="match status" value="1"/>
</dbReference>
<dbReference type="InterPro" id="IPR023997">
    <property type="entry name" value="TonB-dep_OMP_SusC/RagA_CS"/>
</dbReference>
<evidence type="ECO:0000313" key="3">
    <source>
        <dbReference type="EMBL" id="SDL89072.1"/>
    </source>
</evidence>
<name>A0A1G9NR59_9SPHI</name>
<protein>
    <submittedName>
        <fullName evidence="3">TonB-linked outer membrane protein, SusC/RagA family</fullName>
    </submittedName>
</protein>
<dbReference type="PROSITE" id="PS52016">
    <property type="entry name" value="TONB_DEPENDENT_REC_3"/>
    <property type="match status" value="1"/>
</dbReference>
<evidence type="ECO:0000313" key="4">
    <source>
        <dbReference type="Proteomes" id="UP000183200"/>
    </source>
</evidence>
<dbReference type="InterPro" id="IPR039426">
    <property type="entry name" value="TonB-dep_rcpt-like"/>
</dbReference>
<sequence length="1153" mass="128351">MRKKQLLHADDFFSFLLLLLLLTGPSILTTSTAQATGLKKKEVFSIGFNKEPILEVFSKIERISDLRFSYSREDMKKVVPITMAEKERNIIQLLKELSTKSGLNFNISKNLVAVLPRKDFSFEPEKKALPVQKVKADTLIQGVVMDSLQRPLPGVSVYVKTKLGVGTSTDVNGRYSLKVPANAILVFKMVGYISVEKPANQPIVNVSLKEDNSTLDEVQVVAFGTQKKESVVGAITTIKPSELKVPSSNLTTALSGRVAGMIAYQRSGEPGQDNAEFFIRGAATFGYKKEPLILIDGLELTATDLARLQPNDIASFSVLKDATSAAVYGARGANGIILVTTKRGYDGKARINLEHNYSLSQPTKNIDLADPITFMQLHNEAISTRDPLGKLLYSQNKIDATAAGINPVVYPATDWMDLLLMKTTQNQRSNLSITGGGKVASYFVTGTMNKDNGIMKVDSRNNFNNNIKLSSYSLRSNVDVNITPTTQMAVRLYGNFDDYTGPVDGGTGVYKKIMNTNPVLFLPYYAPDAAHQHTQHILFGNSETGGFLNPYADMVKGYKDSSRSLMLAQIEIKQDLSGFLFPGLKARLMASTQRRSYFDVQRTYNPFYYNLSNYDKSTNEYVLNVLNESSGTETLDYREGSKEISTSSYMETALNYDEVFGGKHAISGMLVGILRNSIAANSGSLQASLPFRNVGFSGRFSYGYNSRYTAELNFGYNGSERFSEDKRFGFFPSAGIAWNISNEPFWGGLKKIVSSFKLRATYGLIGNDAIGDQSDRFFYLSDVNLNNGDRGATFGQNFEYSRPGVSVNRYDNRNITWETARRLNLGFDLQIKDFNITADYSTDKRESILMNRAFIPTTMGLSAGVRANVGQARSKAFESSVNYTKSFDNSFFVSGTANFTYATNSYLKVEEPEYAEAYRTLVGRPLNQQEGYIAERLFIDEADIKNSPVQTFGTYLPGDIKYRDLNGDGQITPADRIGLGFPTSPEIVYGFGFSVGYKGFDFSSFFNGLGRTSFWITNYQTDGDLARNGDTSPFINDSRALLSAYANSHWSEDNRNLYALWPRLSTNNIANNSQTSTWFMRNGALLRLKQVELGYTFPTKMTSKFYIQKLRIYANGSNLLTFSKFKLWDPELGGNAFNYPVQRVFNFGVNVTF</sequence>
<dbReference type="Pfam" id="PF07715">
    <property type="entry name" value="Plug"/>
    <property type="match status" value="1"/>
</dbReference>
<comment type="subcellular location">
    <subcellularLocation>
        <location evidence="1">Cell outer membrane</location>
        <topology evidence="1">Multi-pass membrane protein</topology>
    </subcellularLocation>
</comment>
<keyword evidence="1" id="KW-1134">Transmembrane beta strand</keyword>
<dbReference type="NCBIfam" id="TIGR04056">
    <property type="entry name" value="OMP_RagA_SusC"/>
    <property type="match status" value="1"/>
</dbReference>
<keyword evidence="1" id="KW-0998">Cell outer membrane</keyword>
<keyword evidence="1" id="KW-0812">Transmembrane</keyword>
<dbReference type="FunFam" id="2.170.130.10:FF:000003">
    <property type="entry name" value="SusC/RagA family TonB-linked outer membrane protein"/>
    <property type="match status" value="1"/>
</dbReference>
<keyword evidence="1" id="KW-0813">Transport</keyword>
<dbReference type="EMBL" id="FNGY01000002">
    <property type="protein sequence ID" value="SDL89072.1"/>
    <property type="molecule type" value="Genomic_DNA"/>
</dbReference>
<dbReference type="InterPro" id="IPR012910">
    <property type="entry name" value="Plug_dom"/>
</dbReference>
<dbReference type="GO" id="GO:0009279">
    <property type="term" value="C:cell outer membrane"/>
    <property type="evidence" value="ECO:0007669"/>
    <property type="project" value="UniProtKB-SubCell"/>
</dbReference>
<dbReference type="OrthoDB" id="721000at2"/>